<evidence type="ECO:0000256" key="5">
    <source>
        <dbReference type="SAM" id="Coils"/>
    </source>
</evidence>
<dbReference type="GO" id="GO:0016020">
    <property type="term" value="C:membrane"/>
    <property type="evidence" value="ECO:0007669"/>
    <property type="project" value="UniProtKB-SubCell"/>
</dbReference>
<evidence type="ECO:0000259" key="7">
    <source>
        <dbReference type="PROSITE" id="PS51775"/>
    </source>
</evidence>
<evidence type="ECO:0000256" key="4">
    <source>
        <dbReference type="ARBA" id="ARBA00023136"/>
    </source>
</evidence>
<sequence>MASPSPPPPPPPPPTKHFTHGRGATHQEVALEWQHWIPVEDKRLGFFGESMDFGPGYGGGGGEGFSVGVFSPGRHRSLRRKRDARAADAHLVSCVGTDGDDLGAGASVARVEIGNEAEALREALLSHQQSIQKLQEELEEERSAAASAAQEAMSMIVRLQHEKAEAIMETRQFKRVTEENLKHNQEEIATLEDLLFKREQEMQALSCEVQAYRHRILSYGFSLDGDAPPSEPQTPDTATSAFAIPQIEFPQEYQYPSIKCVGDAGAEIDKYLPGETPREHLQKLEQRIFQLERTPSSRFGSAIDKGIIVRHSPRARPRHLRNLSYGSHGSVLEFNKGDEFPTSLDALSDYEEMNDRVYTVDAVHGASDDYVTTPRELQTRRSRMGEVVEEGEISKLEMRLQELEADREYMRQALISMGADKAQMMILKEIAQKMCKEGTIDNRIIKQSSTSRRFPFMSIIKDVFSCFVFWKKSSQAKYTFGITAGVGLLLFLGKSCHMRQRKIL</sequence>
<dbReference type="AlphaFoldDB" id="A0A8J5H8S3"/>
<comment type="subcellular location">
    <subcellularLocation>
        <location evidence="1">Membrane</location>
    </subcellularLocation>
</comment>
<feature type="compositionally biased region" description="Pro residues" evidence="6">
    <location>
        <begin position="1"/>
        <end position="15"/>
    </location>
</feature>
<accession>A0A8J5H8S3</accession>
<keyword evidence="5" id="KW-0175">Coiled coil</keyword>
<evidence type="ECO:0000256" key="3">
    <source>
        <dbReference type="ARBA" id="ARBA00022989"/>
    </source>
</evidence>
<dbReference type="GO" id="GO:0080115">
    <property type="term" value="F:myosin XI tail binding"/>
    <property type="evidence" value="ECO:0007669"/>
    <property type="project" value="UniProtKB-ARBA"/>
</dbReference>
<name>A0A8J5H8S3_ZINOF</name>
<dbReference type="Proteomes" id="UP000734854">
    <property type="component" value="Unassembled WGS sequence"/>
</dbReference>
<reference evidence="8 9" key="1">
    <citation type="submission" date="2020-08" db="EMBL/GenBank/DDBJ databases">
        <title>Plant Genome Project.</title>
        <authorList>
            <person name="Zhang R.-G."/>
        </authorList>
    </citation>
    <scope>NUCLEOTIDE SEQUENCE [LARGE SCALE GENOMIC DNA]</scope>
    <source>
        <tissue evidence="8">Rhizome</tissue>
    </source>
</reference>
<protein>
    <recommendedName>
        <fullName evidence="7">GTD-binding domain-containing protein</fullName>
    </recommendedName>
</protein>
<evidence type="ECO:0000313" key="9">
    <source>
        <dbReference type="Proteomes" id="UP000734854"/>
    </source>
</evidence>
<keyword evidence="9" id="KW-1185">Reference proteome</keyword>
<keyword evidence="3" id="KW-1133">Transmembrane helix</keyword>
<feature type="coiled-coil region" evidence="5">
    <location>
        <begin position="386"/>
        <end position="413"/>
    </location>
</feature>
<keyword evidence="2" id="KW-0812">Transmembrane</keyword>
<feature type="region of interest" description="Disordered" evidence="6">
    <location>
        <begin position="1"/>
        <end position="24"/>
    </location>
</feature>
<gene>
    <name evidence="8" type="ORF">ZIOFF_013111</name>
</gene>
<dbReference type="PANTHER" id="PTHR31422">
    <property type="entry name" value="BNAANNG28530D PROTEIN"/>
    <property type="match status" value="1"/>
</dbReference>
<feature type="coiled-coil region" evidence="5">
    <location>
        <begin position="117"/>
        <end position="194"/>
    </location>
</feature>
<proteinExistence type="predicted"/>
<dbReference type="EMBL" id="JACMSC010000004">
    <property type="protein sequence ID" value="KAG6523255.1"/>
    <property type="molecule type" value="Genomic_DNA"/>
</dbReference>
<evidence type="ECO:0000256" key="2">
    <source>
        <dbReference type="ARBA" id="ARBA00022692"/>
    </source>
</evidence>
<feature type="domain" description="GTD-binding" evidence="7">
    <location>
        <begin position="115"/>
        <end position="213"/>
    </location>
</feature>
<dbReference type="PANTHER" id="PTHR31422:SF0">
    <property type="entry name" value="MYOSIN-BINDING PROTEIN 7"/>
    <property type="match status" value="1"/>
</dbReference>
<keyword evidence="4" id="KW-0472">Membrane</keyword>
<evidence type="ECO:0000256" key="1">
    <source>
        <dbReference type="ARBA" id="ARBA00004370"/>
    </source>
</evidence>
<evidence type="ECO:0000256" key="6">
    <source>
        <dbReference type="SAM" id="MobiDB-lite"/>
    </source>
</evidence>
<evidence type="ECO:0000313" key="8">
    <source>
        <dbReference type="EMBL" id="KAG6523255.1"/>
    </source>
</evidence>
<dbReference type="Pfam" id="PF04576">
    <property type="entry name" value="Zein-binding"/>
    <property type="match status" value="1"/>
</dbReference>
<organism evidence="8 9">
    <name type="scientific">Zingiber officinale</name>
    <name type="common">Ginger</name>
    <name type="synonym">Amomum zingiber</name>
    <dbReference type="NCBI Taxonomy" id="94328"/>
    <lineage>
        <taxon>Eukaryota</taxon>
        <taxon>Viridiplantae</taxon>
        <taxon>Streptophyta</taxon>
        <taxon>Embryophyta</taxon>
        <taxon>Tracheophyta</taxon>
        <taxon>Spermatophyta</taxon>
        <taxon>Magnoliopsida</taxon>
        <taxon>Liliopsida</taxon>
        <taxon>Zingiberales</taxon>
        <taxon>Zingiberaceae</taxon>
        <taxon>Zingiber</taxon>
    </lineage>
</organism>
<comment type="caution">
    <text evidence="8">The sequence shown here is derived from an EMBL/GenBank/DDBJ whole genome shotgun (WGS) entry which is preliminary data.</text>
</comment>
<dbReference type="PROSITE" id="PS51775">
    <property type="entry name" value="GTD_BINDING"/>
    <property type="match status" value="1"/>
</dbReference>
<dbReference type="InterPro" id="IPR007656">
    <property type="entry name" value="GTD-bd"/>
</dbReference>